<feature type="domain" description="tRNA methyltransferase TRMD/TRM10-type" evidence="17">
    <location>
        <begin position="1"/>
        <end position="223"/>
    </location>
</feature>
<evidence type="ECO:0000259" key="17">
    <source>
        <dbReference type="Pfam" id="PF01746"/>
    </source>
</evidence>
<evidence type="ECO:0000256" key="1">
    <source>
        <dbReference type="ARBA" id="ARBA00002634"/>
    </source>
</evidence>
<feature type="binding site" evidence="15">
    <location>
        <position position="113"/>
    </location>
    <ligand>
        <name>S-adenosyl-L-methionine</name>
        <dbReference type="ChEBI" id="CHEBI:59789"/>
    </ligand>
</feature>
<evidence type="ECO:0000256" key="12">
    <source>
        <dbReference type="ARBA" id="ARBA00029736"/>
    </source>
</evidence>
<comment type="catalytic activity">
    <reaction evidence="14 15 16">
        <text>guanosine(37) in tRNA + S-adenosyl-L-methionine = N(1)-methylguanosine(37) in tRNA + S-adenosyl-L-homocysteine + H(+)</text>
        <dbReference type="Rhea" id="RHEA:36899"/>
        <dbReference type="Rhea" id="RHEA-COMP:10145"/>
        <dbReference type="Rhea" id="RHEA-COMP:10147"/>
        <dbReference type="ChEBI" id="CHEBI:15378"/>
        <dbReference type="ChEBI" id="CHEBI:57856"/>
        <dbReference type="ChEBI" id="CHEBI:59789"/>
        <dbReference type="ChEBI" id="CHEBI:73542"/>
        <dbReference type="ChEBI" id="CHEBI:74269"/>
        <dbReference type="EC" id="2.1.1.228"/>
    </reaction>
</comment>
<dbReference type="Gene3D" id="3.40.1280.10">
    <property type="match status" value="1"/>
</dbReference>
<dbReference type="PANTHER" id="PTHR46417">
    <property type="entry name" value="TRNA (GUANINE-N(1)-)-METHYLTRANSFERASE"/>
    <property type="match status" value="1"/>
</dbReference>
<dbReference type="Proteomes" id="UP001192346">
    <property type="component" value="Unassembled WGS sequence"/>
</dbReference>
<evidence type="ECO:0000256" key="13">
    <source>
        <dbReference type="ARBA" id="ARBA00033392"/>
    </source>
</evidence>
<dbReference type="InterPro" id="IPR016009">
    <property type="entry name" value="tRNA_MeTrfase_TRMD/TRM10"/>
</dbReference>
<dbReference type="NCBIfam" id="TIGR00088">
    <property type="entry name" value="trmD"/>
    <property type="match status" value="1"/>
</dbReference>
<dbReference type="EC" id="2.1.1.228" evidence="5 15"/>
<dbReference type="InterPro" id="IPR029026">
    <property type="entry name" value="tRNA_m1G_MTases_N"/>
</dbReference>
<evidence type="ECO:0000256" key="5">
    <source>
        <dbReference type="ARBA" id="ARBA00012807"/>
    </source>
</evidence>
<dbReference type="HAMAP" id="MF_00605">
    <property type="entry name" value="TrmD"/>
    <property type="match status" value="1"/>
</dbReference>
<evidence type="ECO:0000256" key="9">
    <source>
        <dbReference type="ARBA" id="ARBA00022679"/>
    </source>
</evidence>
<feature type="binding site" evidence="15">
    <location>
        <begin position="132"/>
        <end position="137"/>
    </location>
    <ligand>
        <name>S-adenosyl-L-methionine</name>
        <dbReference type="ChEBI" id="CHEBI:59789"/>
    </ligand>
</feature>
<evidence type="ECO:0000256" key="8">
    <source>
        <dbReference type="ARBA" id="ARBA00022603"/>
    </source>
</evidence>
<reference evidence="18" key="1">
    <citation type="submission" date="2019-10" db="EMBL/GenBank/DDBJ databases">
        <title>Whole Genome Sequencing and Characterization of Texas Phoenix Palm Decline Phytoplasma Belongs to Lethal Yellowing (16SrIV) Group.</title>
        <authorList>
            <person name="Bao M."/>
        </authorList>
    </citation>
    <scope>NUCLEOTIDE SEQUENCE [LARGE SCALE GENOMIC DNA]</scope>
    <source>
        <strain evidence="18">ACPD</strain>
    </source>
</reference>
<dbReference type="InterPro" id="IPR002649">
    <property type="entry name" value="tRNA_m1G_MeTrfase_TrmD"/>
</dbReference>
<evidence type="ECO:0000256" key="3">
    <source>
        <dbReference type="ARBA" id="ARBA00007630"/>
    </source>
</evidence>
<comment type="subunit">
    <text evidence="4 15 16">Homodimer.</text>
</comment>
<evidence type="ECO:0000256" key="7">
    <source>
        <dbReference type="ARBA" id="ARBA00022490"/>
    </source>
</evidence>
<evidence type="ECO:0000256" key="4">
    <source>
        <dbReference type="ARBA" id="ARBA00011738"/>
    </source>
</evidence>
<evidence type="ECO:0000256" key="6">
    <source>
        <dbReference type="ARBA" id="ARBA00014679"/>
    </source>
</evidence>
<comment type="function">
    <text evidence="1 15 16">Specifically methylates guanosine-37 in various tRNAs.</text>
</comment>
<keyword evidence="9 15" id="KW-0808">Transferase</keyword>
<dbReference type="Pfam" id="PF01746">
    <property type="entry name" value="tRNA_m1G_MT"/>
    <property type="match status" value="1"/>
</dbReference>
<dbReference type="GO" id="GO:0052906">
    <property type="term" value="F:tRNA (guanine(37)-N1)-methyltransferase activity"/>
    <property type="evidence" value="ECO:0007669"/>
    <property type="project" value="UniProtKB-EC"/>
</dbReference>
<comment type="subcellular location">
    <subcellularLocation>
        <location evidence="2 15 16">Cytoplasm</location>
    </subcellularLocation>
</comment>
<comment type="caution">
    <text evidence="18">The sequence shown here is derived from an EMBL/GenBank/DDBJ whole genome shotgun (WGS) entry which is preliminary data.</text>
</comment>
<dbReference type="InterPro" id="IPR029028">
    <property type="entry name" value="Alpha/beta_knot_MTases"/>
</dbReference>
<protein>
    <recommendedName>
        <fullName evidence="6 15">tRNA (guanine-N(1)-)-methyltransferase</fullName>
        <ecNumber evidence="5 15">2.1.1.228</ecNumber>
    </recommendedName>
    <alternativeName>
        <fullName evidence="12 15">M1G-methyltransferase</fullName>
    </alternativeName>
    <alternativeName>
        <fullName evidence="13 15">tRNA [GM37] methyltransferase</fullName>
    </alternativeName>
</protein>
<dbReference type="SUPFAM" id="SSF75217">
    <property type="entry name" value="alpha/beta knot"/>
    <property type="match status" value="1"/>
</dbReference>
<keyword evidence="19" id="KW-1185">Reference proteome</keyword>
<dbReference type="EMBL" id="VBRA02000008">
    <property type="protein sequence ID" value="MBP3059372.1"/>
    <property type="molecule type" value="Genomic_DNA"/>
</dbReference>
<evidence type="ECO:0000313" key="19">
    <source>
        <dbReference type="Proteomes" id="UP001192346"/>
    </source>
</evidence>
<dbReference type="PANTHER" id="PTHR46417:SF1">
    <property type="entry name" value="TRNA (GUANINE-N(1)-)-METHYLTRANSFERASE"/>
    <property type="match status" value="1"/>
</dbReference>
<gene>
    <name evidence="15 18" type="primary">trmD</name>
    <name evidence="18" type="ORF">FEF22_001030</name>
</gene>
<comment type="similarity">
    <text evidence="3 15 16">Belongs to the RNA methyltransferase TrmD family.</text>
</comment>
<evidence type="ECO:0000256" key="11">
    <source>
        <dbReference type="ARBA" id="ARBA00022694"/>
    </source>
</evidence>
<keyword evidence="8 15" id="KW-0489">Methyltransferase</keyword>
<dbReference type="GO" id="GO:0032259">
    <property type="term" value="P:methylation"/>
    <property type="evidence" value="ECO:0007669"/>
    <property type="project" value="UniProtKB-KW"/>
</dbReference>
<organism evidence="18 19">
    <name type="scientific">Texas Phoenix palm phytoplasma</name>
    <dbReference type="NCBI Taxonomy" id="176709"/>
    <lineage>
        <taxon>Bacteria</taxon>
        <taxon>Bacillati</taxon>
        <taxon>Mycoplasmatota</taxon>
        <taxon>Mollicutes</taxon>
        <taxon>Acholeplasmatales</taxon>
        <taxon>Acholeplasmataceae</taxon>
        <taxon>Candidatus Phytoplasma</taxon>
        <taxon>16SrIV (Coconut lethal yellows group)</taxon>
    </lineage>
</organism>
<evidence type="ECO:0000256" key="2">
    <source>
        <dbReference type="ARBA" id="ARBA00004496"/>
    </source>
</evidence>
<dbReference type="InterPro" id="IPR023148">
    <property type="entry name" value="tRNA_m1G_MeTrfase_C_sf"/>
</dbReference>
<evidence type="ECO:0000256" key="14">
    <source>
        <dbReference type="ARBA" id="ARBA00047783"/>
    </source>
</evidence>
<dbReference type="NCBIfam" id="NF000648">
    <property type="entry name" value="PRK00026.1"/>
    <property type="match status" value="1"/>
</dbReference>
<dbReference type="CDD" id="cd18080">
    <property type="entry name" value="TrmD-like"/>
    <property type="match status" value="1"/>
</dbReference>
<keyword evidence="7 15" id="KW-0963">Cytoplasm</keyword>
<evidence type="ECO:0000256" key="16">
    <source>
        <dbReference type="RuleBase" id="RU003464"/>
    </source>
</evidence>
<keyword evidence="10 15" id="KW-0949">S-adenosyl-L-methionine</keyword>
<dbReference type="Gene3D" id="1.10.1270.20">
    <property type="entry name" value="tRNA(m1g37)methyltransferase, domain 2"/>
    <property type="match status" value="1"/>
</dbReference>
<dbReference type="RefSeq" id="WP_138108015.1">
    <property type="nucleotide sequence ID" value="NZ_VBRA02000008.1"/>
</dbReference>
<dbReference type="PIRSF" id="PIRSF000386">
    <property type="entry name" value="tRNA_mtase"/>
    <property type="match status" value="1"/>
</dbReference>
<name>A0ABS5BIG6_9MOLU</name>
<proteinExistence type="inferred from homology"/>
<keyword evidence="11 15" id="KW-0819">tRNA processing</keyword>
<sequence length="245" mass="28860">MKFDIITIFPILFDNFLNHSIIKRAIYKKKIIIKVHDLRQYSEKKNNQVDDIPYGGDVGMLMTLPPFYRCLKKIKIYNQKSRVILFSPQGKVLNQKKIFNFVDEFSHFILLCGHYEGIDSRILKYVDEEISIGDYVLTGGEIPSMVFIDSLTRVIPGVIRKESYQKDTFQNGLLKYPQYTRPSNYKNQNVPEILLSGNHKKILEWRQKESLRNTFLKRPDLISSLKLDDCMKKLLEDIKKEEFLK</sequence>
<accession>A0ABS5BIG6</accession>
<evidence type="ECO:0000256" key="10">
    <source>
        <dbReference type="ARBA" id="ARBA00022691"/>
    </source>
</evidence>
<evidence type="ECO:0000313" key="18">
    <source>
        <dbReference type="EMBL" id="MBP3059372.1"/>
    </source>
</evidence>
<evidence type="ECO:0000256" key="15">
    <source>
        <dbReference type="HAMAP-Rule" id="MF_00605"/>
    </source>
</evidence>